<dbReference type="Proteomes" id="UP000019812">
    <property type="component" value="Unassembled WGS sequence"/>
</dbReference>
<accession>A0A084XV63</accession>
<comment type="caution">
    <text evidence="1">The sequence shown here is derived from an EMBL/GenBank/DDBJ whole genome shotgun (WGS) entry which is preliminary data.</text>
</comment>
<organism evidence="1 2">
    <name type="scientific">Candidatus Accumulibacter vicinus</name>
    <dbReference type="NCBI Taxonomy" id="2954382"/>
    <lineage>
        <taxon>Bacteria</taxon>
        <taxon>Pseudomonadati</taxon>
        <taxon>Pseudomonadota</taxon>
        <taxon>Betaproteobacteria</taxon>
        <taxon>Candidatus Accumulibacter</taxon>
    </lineage>
</organism>
<protein>
    <submittedName>
        <fullName evidence="1">Uncharacterized protein</fullName>
    </submittedName>
</protein>
<dbReference type="EMBL" id="JDSS02000043">
    <property type="protein sequence ID" value="KFB66357.1"/>
    <property type="molecule type" value="Genomic_DNA"/>
</dbReference>
<proteinExistence type="predicted"/>
<gene>
    <name evidence="1" type="ORF">CAPSK01_004246</name>
</gene>
<reference evidence="1 2" key="1">
    <citation type="submission" date="2014-07" db="EMBL/GenBank/DDBJ databases">
        <title>Expanding our view of genomic diversity in Candidatus Accumulibacter clades.</title>
        <authorList>
            <person name="Skennerton C.T."/>
            <person name="Barr J.J."/>
            <person name="Slater F.R."/>
            <person name="Bond P.L."/>
            <person name="Tyson G.W."/>
        </authorList>
    </citation>
    <scope>NUCLEOTIDE SEQUENCE [LARGE SCALE GENOMIC DNA]</scope>
    <source>
        <strain evidence="2">SK-01</strain>
    </source>
</reference>
<evidence type="ECO:0000313" key="1">
    <source>
        <dbReference type="EMBL" id="KFB66357.1"/>
    </source>
</evidence>
<sequence length="51" mass="5412">MVGAIDTGRVVDCVGEYPAAIESKLDASFLRQAEVAAFADYPRLELAGIDP</sequence>
<name>A0A084XV63_9PROT</name>
<dbReference type="AlphaFoldDB" id="A0A084XV63"/>
<evidence type="ECO:0000313" key="2">
    <source>
        <dbReference type="Proteomes" id="UP000019812"/>
    </source>
</evidence>